<comment type="caution">
    <text evidence="6">The sequence shown here is derived from an EMBL/GenBank/DDBJ whole genome shotgun (WGS) entry which is preliminary data.</text>
</comment>
<accession>A0A4Q7M6F7</accession>
<dbReference type="Gene3D" id="3.40.50.2300">
    <property type="match status" value="1"/>
</dbReference>
<dbReference type="SMART" id="SM00448">
    <property type="entry name" value="REC"/>
    <property type="match status" value="1"/>
</dbReference>
<dbReference type="GO" id="GO:0016887">
    <property type="term" value="F:ATP hydrolysis activity"/>
    <property type="evidence" value="ECO:0007669"/>
    <property type="project" value="TreeGrafter"/>
</dbReference>
<dbReference type="RefSeq" id="WP_130416491.1">
    <property type="nucleotide sequence ID" value="NZ_SGWX01000001.1"/>
</dbReference>
<keyword evidence="1" id="KW-0547">Nucleotide-binding</keyword>
<dbReference type="GO" id="GO:0000160">
    <property type="term" value="P:phosphorelay signal transduction system"/>
    <property type="evidence" value="ECO:0007669"/>
    <property type="project" value="InterPro"/>
</dbReference>
<dbReference type="GO" id="GO:0009898">
    <property type="term" value="C:cytoplasmic side of plasma membrane"/>
    <property type="evidence" value="ECO:0007669"/>
    <property type="project" value="TreeGrafter"/>
</dbReference>
<organism evidence="6 7">
    <name type="scientific">Xylanimonas ulmi</name>
    <dbReference type="NCBI Taxonomy" id="228973"/>
    <lineage>
        <taxon>Bacteria</taxon>
        <taxon>Bacillati</taxon>
        <taxon>Actinomycetota</taxon>
        <taxon>Actinomycetes</taxon>
        <taxon>Micrococcales</taxon>
        <taxon>Promicromonosporaceae</taxon>
        <taxon>Xylanimonas</taxon>
    </lineage>
</organism>
<protein>
    <submittedName>
        <fullName evidence="6">Flp pilus assembly CpaE family ATPase</fullName>
    </submittedName>
</protein>
<name>A0A4Q7M6F7_9MICO</name>
<keyword evidence="7" id="KW-1185">Reference proteome</keyword>
<feature type="domain" description="Response regulatory" evidence="5">
    <location>
        <begin position="4"/>
        <end position="121"/>
    </location>
</feature>
<keyword evidence="2" id="KW-0067">ATP-binding</keyword>
<evidence type="ECO:0000256" key="3">
    <source>
        <dbReference type="PROSITE-ProRule" id="PRU00169"/>
    </source>
</evidence>
<dbReference type="Proteomes" id="UP000293852">
    <property type="component" value="Unassembled WGS sequence"/>
</dbReference>
<dbReference type="GO" id="GO:0051782">
    <property type="term" value="P:negative regulation of cell division"/>
    <property type="evidence" value="ECO:0007669"/>
    <property type="project" value="TreeGrafter"/>
</dbReference>
<dbReference type="OrthoDB" id="144620at2"/>
<dbReference type="InterPro" id="IPR001789">
    <property type="entry name" value="Sig_transdc_resp-reg_receiver"/>
</dbReference>
<dbReference type="Gene3D" id="3.40.50.300">
    <property type="entry name" value="P-loop containing nucleotide triphosphate hydrolases"/>
    <property type="match status" value="1"/>
</dbReference>
<evidence type="ECO:0000259" key="5">
    <source>
        <dbReference type="PROSITE" id="PS50110"/>
    </source>
</evidence>
<dbReference type="PANTHER" id="PTHR43384">
    <property type="entry name" value="SEPTUM SITE-DETERMINING PROTEIN MIND HOMOLOG, CHLOROPLASTIC-RELATED"/>
    <property type="match status" value="1"/>
</dbReference>
<evidence type="ECO:0000313" key="7">
    <source>
        <dbReference type="Proteomes" id="UP000293852"/>
    </source>
</evidence>
<keyword evidence="4" id="KW-0472">Membrane</keyword>
<dbReference type="InterPro" id="IPR050625">
    <property type="entry name" value="ParA/MinD_ATPase"/>
</dbReference>
<dbReference type="SUPFAM" id="SSF52540">
    <property type="entry name" value="P-loop containing nucleoside triphosphate hydrolases"/>
    <property type="match status" value="1"/>
</dbReference>
<dbReference type="GO" id="GO:0005524">
    <property type="term" value="F:ATP binding"/>
    <property type="evidence" value="ECO:0007669"/>
    <property type="project" value="UniProtKB-KW"/>
</dbReference>
<dbReference type="InterPro" id="IPR027417">
    <property type="entry name" value="P-loop_NTPase"/>
</dbReference>
<keyword evidence="4" id="KW-1133">Transmembrane helix</keyword>
<reference evidence="6 7" key="1">
    <citation type="submission" date="2019-02" db="EMBL/GenBank/DDBJ databases">
        <title>Sequencing the genomes of 1000 actinobacteria strains.</title>
        <authorList>
            <person name="Klenk H.-P."/>
        </authorList>
    </citation>
    <scope>NUCLEOTIDE SEQUENCE [LARGE SCALE GENOMIC DNA]</scope>
    <source>
        <strain evidence="6 7">DSM 16932</strain>
    </source>
</reference>
<evidence type="ECO:0000313" key="6">
    <source>
        <dbReference type="EMBL" id="RZS63081.1"/>
    </source>
</evidence>
<dbReference type="GO" id="GO:0005829">
    <property type="term" value="C:cytosol"/>
    <property type="evidence" value="ECO:0007669"/>
    <property type="project" value="TreeGrafter"/>
</dbReference>
<evidence type="ECO:0000256" key="2">
    <source>
        <dbReference type="ARBA" id="ARBA00022840"/>
    </source>
</evidence>
<feature type="modified residue" description="4-aspartylphosphate" evidence="3">
    <location>
        <position position="56"/>
    </location>
</feature>
<dbReference type="PANTHER" id="PTHR43384:SF6">
    <property type="entry name" value="SEPTUM SITE-DETERMINING PROTEIN MIND HOMOLOG, CHLOROPLASTIC"/>
    <property type="match status" value="1"/>
</dbReference>
<dbReference type="SUPFAM" id="SSF52172">
    <property type="entry name" value="CheY-like"/>
    <property type="match status" value="1"/>
</dbReference>
<gene>
    <name evidence="6" type="ORF">EV386_3439</name>
</gene>
<keyword evidence="4" id="KW-0812">Transmembrane</keyword>
<dbReference type="EMBL" id="SGWX01000001">
    <property type="protein sequence ID" value="RZS63081.1"/>
    <property type="molecule type" value="Genomic_DNA"/>
</dbReference>
<dbReference type="AlphaFoldDB" id="A0A4Q7M6F7"/>
<sequence>MSAQIILVSSDARVRESLTHVLAEVRSFEIAATVADAQGALDALERLPAAALVVVDAQADGGQGRSVARRVSAAVPLVGIVMLVQDAGSAALAAAMEVGARGVVQRTASLDEIVSRFESVAQWTSAARSAVEVGRSTGRGGRVIAVAGAKGGVGASVVALLLAGAQAPGSTVTLVDFDLTAGDLTAFAGVHTRRSIVDLTAVAGEITTRMLRETSYDVPGGLRLLPAPGHGERGEAMPPEVARAIVTALRFESDLAVIDVGDHLDEAAASVLEVADAALLVTTPDLPALRAARRTLEQWDRLAVRRPGAVDLVLNRRSKRDQVSVQLVERVVERSVAFTVPEGGEAFDTALNTATLLEVSTPVHAAVADVAESVAHRPLTTPGLEVRADDEQELEQLLGRGLRRASRKARTRRERRVTEQAAEAGQATVEMPVILTLGLLVLLVCGQAICWASGLMVARSAAQDGARTAGIAVVYDARVEADVLRDTRDALPSFWRGRSRVSAGPHEVSVEVSAPTVLPGVSLTATSTANVYREGR</sequence>
<proteinExistence type="predicted"/>
<evidence type="ECO:0000256" key="4">
    <source>
        <dbReference type="SAM" id="Phobius"/>
    </source>
</evidence>
<dbReference type="PROSITE" id="PS50110">
    <property type="entry name" value="RESPONSE_REGULATORY"/>
    <property type="match status" value="1"/>
</dbReference>
<keyword evidence="3" id="KW-0597">Phosphoprotein</keyword>
<feature type="transmembrane region" description="Helical" evidence="4">
    <location>
        <begin position="433"/>
        <end position="458"/>
    </location>
</feature>
<dbReference type="InterPro" id="IPR011006">
    <property type="entry name" value="CheY-like_superfamily"/>
</dbReference>
<evidence type="ECO:0000256" key="1">
    <source>
        <dbReference type="ARBA" id="ARBA00022741"/>
    </source>
</evidence>